<dbReference type="GO" id="GO:0003777">
    <property type="term" value="F:microtubule motor activity"/>
    <property type="evidence" value="ECO:0007669"/>
    <property type="project" value="InterPro"/>
</dbReference>
<proteinExistence type="inferred from homology"/>
<sequence>MDAESLVSRGMLKRSTAATDANSESSRSQCIITIRAVHKTVDQKSEHPTSGSVLTIADLAGAERKKNTGNKGSRLLESNFINNTSMVFGLCLRALLDHQKNQKKTLEKHFKNSMLTRYLKDYLEGRKKMTLILNVKPGEDDYADTSYLLRQASPYMKIRYF</sequence>
<protein>
    <recommendedName>
        <fullName evidence="7">Kinesin motor domain-containing protein</fullName>
    </recommendedName>
</protein>
<dbReference type="InterPro" id="IPR001752">
    <property type="entry name" value="Kinesin_motor_dom"/>
</dbReference>
<accession>A0A453MP14</accession>
<dbReference type="Gene3D" id="3.40.850.10">
    <property type="entry name" value="Kinesin motor domain"/>
    <property type="match status" value="1"/>
</dbReference>
<keyword evidence="2" id="KW-0547">Nucleotide-binding</keyword>
<feature type="region of interest" description="Disordered" evidence="6">
    <location>
        <begin position="1"/>
        <end position="21"/>
    </location>
</feature>
<evidence type="ECO:0000256" key="5">
    <source>
        <dbReference type="PROSITE-ProRule" id="PRU00283"/>
    </source>
</evidence>
<dbReference type="GO" id="GO:0008017">
    <property type="term" value="F:microtubule binding"/>
    <property type="evidence" value="ECO:0007669"/>
    <property type="project" value="InterPro"/>
</dbReference>
<evidence type="ECO:0000256" key="6">
    <source>
        <dbReference type="SAM" id="MobiDB-lite"/>
    </source>
</evidence>
<dbReference type="InterPro" id="IPR036961">
    <property type="entry name" value="Kinesin_motor_dom_sf"/>
</dbReference>
<evidence type="ECO:0000256" key="3">
    <source>
        <dbReference type="ARBA" id="ARBA00022840"/>
    </source>
</evidence>
<evidence type="ECO:0000313" key="9">
    <source>
        <dbReference type="Proteomes" id="UP000015105"/>
    </source>
</evidence>
<keyword evidence="3" id="KW-0067">ATP-binding</keyword>
<reference evidence="9" key="1">
    <citation type="journal article" date="2014" name="Science">
        <title>Ancient hybridizations among the ancestral genomes of bread wheat.</title>
        <authorList>
            <consortium name="International Wheat Genome Sequencing Consortium,"/>
            <person name="Marcussen T."/>
            <person name="Sandve S.R."/>
            <person name="Heier L."/>
            <person name="Spannagl M."/>
            <person name="Pfeifer M."/>
            <person name="Jakobsen K.S."/>
            <person name="Wulff B.B."/>
            <person name="Steuernagel B."/>
            <person name="Mayer K.F."/>
            <person name="Olsen O.A."/>
        </authorList>
    </citation>
    <scope>NUCLEOTIDE SEQUENCE [LARGE SCALE GENOMIC DNA]</scope>
    <source>
        <strain evidence="9">cv. AL8/78</strain>
    </source>
</reference>
<dbReference type="GO" id="GO:0005634">
    <property type="term" value="C:nucleus"/>
    <property type="evidence" value="ECO:0007669"/>
    <property type="project" value="TreeGrafter"/>
</dbReference>
<dbReference type="PROSITE" id="PS50067">
    <property type="entry name" value="KINESIN_MOTOR_2"/>
    <property type="match status" value="1"/>
</dbReference>
<dbReference type="PRINTS" id="PR00380">
    <property type="entry name" value="KINESINHEAVY"/>
</dbReference>
<dbReference type="GO" id="GO:0007018">
    <property type="term" value="P:microtubule-based movement"/>
    <property type="evidence" value="ECO:0007669"/>
    <property type="project" value="InterPro"/>
</dbReference>
<dbReference type="SUPFAM" id="SSF52540">
    <property type="entry name" value="P-loop containing nucleoside triphosphate hydrolases"/>
    <property type="match status" value="1"/>
</dbReference>
<dbReference type="Gramene" id="AET6Gv20010900.19">
    <property type="protein sequence ID" value="AET6Gv20010900.19"/>
    <property type="gene ID" value="AET6Gv20010900"/>
</dbReference>
<evidence type="ECO:0000259" key="7">
    <source>
        <dbReference type="PROSITE" id="PS50067"/>
    </source>
</evidence>
<dbReference type="PANTHER" id="PTHR24115">
    <property type="entry name" value="KINESIN-RELATED"/>
    <property type="match status" value="1"/>
</dbReference>
<comment type="caution">
    <text evidence="5">Lacks conserved residue(s) required for the propagation of feature annotation.</text>
</comment>
<dbReference type="GO" id="GO:0005871">
    <property type="term" value="C:kinesin complex"/>
    <property type="evidence" value="ECO:0007669"/>
    <property type="project" value="TreeGrafter"/>
</dbReference>
<evidence type="ECO:0000256" key="2">
    <source>
        <dbReference type="ARBA" id="ARBA00022741"/>
    </source>
</evidence>
<reference evidence="8" key="5">
    <citation type="journal article" date="2021" name="G3 (Bethesda)">
        <title>Aegilops tauschii genome assembly Aet v5.0 features greater sequence contiguity and improved annotation.</title>
        <authorList>
            <person name="Wang L."/>
            <person name="Zhu T."/>
            <person name="Rodriguez J.C."/>
            <person name="Deal K.R."/>
            <person name="Dubcovsky J."/>
            <person name="McGuire P.E."/>
            <person name="Lux T."/>
            <person name="Spannagl M."/>
            <person name="Mayer K.F.X."/>
            <person name="Baldrich P."/>
            <person name="Meyers B.C."/>
            <person name="Huo N."/>
            <person name="Gu Y.Q."/>
            <person name="Zhou H."/>
            <person name="Devos K.M."/>
            <person name="Bennetzen J.L."/>
            <person name="Unver T."/>
            <person name="Budak H."/>
            <person name="Gulick P.J."/>
            <person name="Galiba G."/>
            <person name="Kalapos B."/>
            <person name="Nelson D.R."/>
            <person name="Li P."/>
            <person name="You F.M."/>
            <person name="Luo M.C."/>
            <person name="Dvorak J."/>
        </authorList>
    </citation>
    <scope>NUCLEOTIDE SEQUENCE [LARGE SCALE GENOMIC DNA]</scope>
    <source>
        <strain evidence="8">cv. AL8/78</strain>
    </source>
</reference>
<evidence type="ECO:0000256" key="1">
    <source>
        <dbReference type="ARBA" id="ARBA00022701"/>
    </source>
</evidence>
<dbReference type="AlphaFoldDB" id="A0A453MP14"/>
<comment type="similarity">
    <text evidence="5">Belongs to the TRAFAC class myosin-kinesin ATPase superfamily. Kinesin family.</text>
</comment>
<organism evidence="8 9">
    <name type="scientific">Aegilops tauschii subsp. strangulata</name>
    <name type="common">Goatgrass</name>
    <dbReference type="NCBI Taxonomy" id="200361"/>
    <lineage>
        <taxon>Eukaryota</taxon>
        <taxon>Viridiplantae</taxon>
        <taxon>Streptophyta</taxon>
        <taxon>Embryophyta</taxon>
        <taxon>Tracheophyta</taxon>
        <taxon>Spermatophyta</taxon>
        <taxon>Magnoliopsida</taxon>
        <taxon>Liliopsida</taxon>
        <taxon>Poales</taxon>
        <taxon>Poaceae</taxon>
        <taxon>BOP clade</taxon>
        <taxon>Pooideae</taxon>
        <taxon>Triticodae</taxon>
        <taxon>Triticeae</taxon>
        <taxon>Triticinae</taxon>
        <taxon>Aegilops</taxon>
    </lineage>
</organism>
<dbReference type="Pfam" id="PF00225">
    <property type="entry name" value="Kinesin"/>
    <property type="match status" value="1"/>
</dbReference>
<keyword evidence="1" id="KW-0493">Microtubule</keyword>
<reference evidence="8" key="4">
    <citation type="submission" date="2019-03" db="UniProtKB">
        <authorList>
            <consortium name="EnsemblPlants"/>
        </authorList>
    </citation>
    <scope>IDENTIFICATION</scope>
</reference>
<dbReference type="InterPro" id="IPR027417">
    <property type="entry name" value="P-loop_NTPase"/>
</dbReference>
<dbReference type="GO" id="GO:0005874">
    <property type="term" value="C:microtubule"/>
    <property type="evidence" value="ECO:0007669"/>
    <property type="project" value="UniProtKB-KW"/>
</dbReference>
<name>A0A453MP14_AEGTS</name>
<dbReference type="Proteomes" id="UP000015105">
    <property type="component" value="Chromosome 6D"/>
</dbReference>
<keyword evidence="9" id="KW-1185">Reference proteome</keyword>
<evidence type="ECO:0000313" key="8">
    <source>
        <dbReference type="EnsemblPlants" id="AET6Gv20010900.19"/>
    </source>
</evidence>
<dbReference type="GO" id="GO:0016887">
    <property type="term" value="F:ATP hydrolysis activity"/>
    <property type="evidence" value="ECO:0007669"/>
    <property type="project" value="TreeGrafter"/>
</dbReference>
<dbReference type="PANTHER" id="PTHR24115:SF1008">
    <property type="entry name" value="KINESIN-LIKE PROTEIN SUBITO"/>
    <property type="match status" value="1"/>
</dbReference>
<dbReference type="InterPro" id="IPR027640">
    <property type="entry name" value="Kinesin-like_fam"/>
</dbReference>
<dbReference type="GO" id="GO:0005524">
    <property type="term" value="F:ATP binding"/>
    <property type="evidence" value="ECO:0007669"/>
    <property type="project" value="UniProtKB-KW"/>
</dbReference>
<feature type="domain" description="Kinesin motor" evidence="7">
    <location>
        <begin position="1"/>
        <end position="158"/>
    </location>
</feature>
<evidence type="ECO:0000256" key="4">
    <source>
        <dbReference type="ARBA" id="ARBA00023175"/>
    </source>
</evidence>
<reference evidence="8" key="3">
    <citation type="journal article" date="2017" name="Nature">
        <title>Genome sequence of the progenitor of the wheat D genome Aegilops tauschii.</title>
        <authorList>
            <person name="Luo M.C."/>
            <person name="Gu Y.Q."/>
            <person name="Puiu D."/>
            <person name="Wang H."/>
            <person name="Twardziok S.O."/>
            <person name="Deal K.R."/>
            <person name="Huo N."/>
            <person name="Zhu T."/>
            <person name="Wang L."/>
            <person name="Wang Y."/>
            <person name="McGuire P.E."/>
            <person name="Liu S."/>
            <person name="Long H."/>
            <person name="Ramasamy R.K."/>
            <person name="Rodriguez J.C."/>
            <person name="Van S.L."/>
            <person name="Yuan L."/>
            <person name="Wang Z."/>
            <person name="Xia Z."/>
            <person name="Xiao L."/>
            <person name="Anderson O.D."/>
            <person name="Ouyang S."/>
            <person name="Liang Y."/>
            <person name="Zimin A.V."/>
            <person name="Pertea G."/>
            <person name="Qi P."/>
            <person name="Bennetzen J.L."/>
            <person name="Dai X."/>
            <person name="Dawson M.W."/>
            <person name="Muller H.G."/>
            <person name="Kugler K."/>
            <person name="Rivarola-Duarte L."/>
            <person name="Spannagl M."/>
            <person name="Mayer K.F.X."/>
            <person name="Lu F.H."/>
            <person name="Bevan M.W."/>
            <person name="Leroy P."/>
            <person name="Li P."/>
            <person name="You F.M."/>
            <person name="Sun Q."/>
            <person name="Liu Z."/>
            <person name="Lyons E."/>
            <person name="Wicker T."/>
            <person name="Salzberg S.L."/>
            <person name="Devos K.M."/>
            <person name="Dvorak J."/>
        </authorList>
    </citation>
    <scope>NUCLEOTIDE SEQUENCE [LARGE SCALE GENOMIC DNA]</scope>
    <source>
        <strain evidence="8">cv. AL8/78</strain>
    </source>
</reference>
<reference evidence="9" key="2">
    <citation type="journal article" date="2017" name="Nat. Plants">
        <title>The Aegilops tauschii genome reveals multiple impacts of transposons.</title>
        <authorList>
            <person name="Zhao G."/>
            <person name="Zou C."/>
            <person name="Li K."/>
            <person name="Wang K."/>
            <person name="Li T."/>
            <person name="Gao L."/>
            <person name="Zhang X."/>
            <person name="Wang H."/>
            <person name="Yang Z."/>
            <person name="Liu X."/>
            <person name="Jiang W."/>
            <person name="Mao L."/>
            <person name="Kong X."/>
            <person name="Jiao Y."/>
            <person name="Jia J."/>
        </authorList>
    </citation>
    <scope>NUCLEOTIDE SEQUENCE [LARGE SCALE GENOMIC DNA]</scope>
    <source>
        <strain evidence="9">cv. AL8/78</strain>
    </source>
</reference>
<dbReference type="EnsemblPlants" id="AET6Gv20010900.19">
    <property type="protein sequence ID" value="AET6Gv20010900.19"/>
    <property type="gene ID" value="AET6Gv20010900"/>
</dbReference>
<keyword evidence="4" id="KW-0505">Motor protein</keyword>